<proteinExistence type="predicted"/>
<sequence>MYYIMNKNRIIAEFDYIKNELGTAVPQLVSGSLPEIYSDIKLKSWLETRRSAKHRAEIARLLRNLGMTDLKSFIDVSLGLTLTDTLWVKEEHSDSKWADVNLYDNEFSEIVSQTAFIGGISDLSLKTTSPEYGTDGMLPKCWVRRNDGVYLLKGGTKGFNGAGFEPYSEYFVSQLENALGIDHIEYDLDCYHDRIVSTCKLITSKDVSMIPSVYYFKNCSELPEYLACADRLNVGDKLREMLVLDALTCNYDRHLNNIQFLVDSDTFEIISLAPVFDNGMGLCSHCKEESVDAFIEYGSDHVPFAYYSFDDHIPQLMSKDMYNKIGDVREFCFVNHKNYPVSDERLTALNGFIQHRINRLLALYKE</sequence>
<dbReference type="EMBL" id="QGDI01000007">
    <property type="protein sequence ID" value="PWJ12203.1"/>
    <property type="molecule type" value="Genomic_DNA"/>
</dbReference>
<dbReference type="AlphaFoldDB" id="A0A315XY40"/>
<organism evidence="1 2">
    <name type="scientific">Ruminococcus flavefaciens</name>
    <dbReference type="NCBI Taxonomy" id="1265"/>
    <lineage>
        <taxon>Bacteria</taxon>
        <taxon>Bacillati</taxon>
        <taxon>Bacillota</taxon>
        <taxon>Clostridia</taxon>
        <taxon>Eubacteriales</taxon>
        <taxon>Oscillospiraceae</taxon>
        <taxon>Ruminococcus</taxon>
    </lineage>
</organism>
<evidence type="ECO:0008006" key="3">
    <source>
        <dbReference type="Google" id="ProtNLM"/>
    </source>
</evidence>
<name>A0A315XY40_RUMFL</name>
<evidence type="ECO:0000313" key="2">
    <source>
        <dbReference type="Proteomes" id="UP000245720"/>
    </source>
</evidence>
<dbReference type="OrthoDB" id="9812605at2"/>
<gene>
    <name evidence="1" type="ORF">IE37_01893</name>
</gene>
<dbReference type="Proteomes" id="UP000245720">
    <property type="component" value="Unassembled WGS sequence"/>
</dbReference>
<comment type="caution">
    <text evidence="1">The sequence shown here is derived from an EMBL/GenBank/DDBJ whole genome shotgun (WGS) entry which is preliminary data.</text>
</comment>
<protein>
    <recommendedName>
        <fullName evidence="3">HipA-like C-terminal domain-containing protein</fullName>
    </recommendedName>
</protein>
<accession>A0A315XY40</accession>
<dbReference type="RefSeq" id="WP_109726661.1">
    <property type="nucleotide sequence ID" value="NZ_QGDI01000007.1"/>
</dbReference>
<reference evidence="1 2" key="1">
    <citation type="submission" date="2018-05" db="EMBL/GenBank/DDBJ databases">
        <title>The Hungate 1000. A catalogue of reference genomes from the rumen microbiome.</title>
        <authorList>
            <person name="Kelly W."/>
        </authorList>
    </citation>
    <scope>NUCLEOTIDE SEQUENCE [LARGE SCALE GENOMIC DNA]</scope>
    <source>
        <strain evidence="1 2">SAb67</strain>
    </source>
</reference>
<evidence type="ECO:0000313" key="1">
    <source>
        <dbReference type="EMBL" id="PWJ12203.1"/>
    </source>
</evidence>
<dbReference type="Gene3D" id="1.10.1070.20">
    <property type="match status" value="1"/>
</dbReference>